<dbReference type="GO" id="GO:0009252">
    <property type="term" value="P:peptidoglycan biosynthetic process"/>
    <property type="evidence" value="ECO:0007669"/>
    <property type="project" value="UniProtKB-UniRule"/>
</dbReference>
<keyword evidence="3 7" id="KW-1133">Transmembrane helix</keyword>
<evidence type="ECO:0000313" key="9">
    <source>
        <dbReference type="EMBL" id="MBB3930879.1"/>
    </source>
</evidence>
<dbReference type="GO" id="GO:0005886">
    <property type="term" value="C:plasma membrane"/>
    <property type="evidence" value="ECO:0007669"/>
    <property type="project" value="UniProtKB-SubCell"/>
</dbReference>
<evidence type="ECO:0000256" key="8">
    <source>
        <dbReference type="SAM" id="MobiDB-lite"/>
    </source>
</evidence>
<dbReference type="Gene3D" id="3.30.160.60">
    <property type="entry name" value="Classic Zinc Finger"/>
    <property type="match status" value="1"/>
</dbReference>
<keyword evidence="6 7" id="KW-0961">Cell wall biogenesis/degradation</keyword>
<protein>
    <recommendedName>
        <fullName evidence="7">Endolytic murein transglycosylase</fullName>
        <ecNumber evidence="7">4.2.2.29</ecNumber>
    </recommendedName>
    <alternativeName>
        <fullName evidence="7">Peptidoglycan lytic transglycosylase</fullName>
    </alternativeName>
    <alternativeName>
        <fullName evidence="7">Peptidoglycan polymerization terminase</fullName>
    </alternativeName>
</protein>
<dbReference type="GO" id="GO:0071555">
    <property type="term" value="P:cell wall organization"/>
    <property type="evidence" value="ECO:0007669"/>
    <property type="project" value="UniProtKB-KW"/>
</dbReference>
<keyword evidence="7" id="KW-0997">Cell inner membrane</keyword>
<evidence type="ECO:0000313" key="10">
    <source>
        <dbReference type="Proteomes" id="UP000553963"/>
    </source>
</evidence>
<comment type="catalytic activity">
    <reaction evidence="7">
        <text>a peptidoglycan chain = a peptidoglycan chain with N-acetyl-1,6-anhydromuramyl-[peptide] at the reducing end + a peptidoglycan chain with N-acetylglucosamine at the non-reducing end.</text>
        <dbReference type="EC" id="4.2.2.29"/>
    </reaction>
</comment>
<dbReference type="HAMAP" id="MF_02065">
    <property type="entry name" value="MltG"/>
    <property type="match status" value="1"/>
</dbReference>
<keyword evidence="10" id="KW-1185">Reference proteome</keyword>
<dbReference type="GO" id="GO:0008932">
    <property type="term" value="F:lytic endotransglycosylase activity"/>
    <property type="evidence" value="ECO:0007669"/>
    <property type="project" value="UniProtKB-UniRule"/>
</dbReference>
<accession>A0A840AKN2</accession>
<dbReference type="NCBIfam" id="TIGR00247">
    <property type="entry name" value="endolytic transglycosylase MltG"/>
    <property type="match status" value="1"/>
</dbReference>
<feature type="transmembrane region" description="Helical" evidence="7">
    <location>
        <begin position="56"/>
        <end position="80"/>
    </location>
</feature>
<gene>
    <name evidence="7" type="primary">mltG</name>
    <name evidence="9" type="ORF">GGR25_001918</name>
</gene>
<evidence type="ECO:0000256" key="7">
    <source>
        <dbReference type="HAMAP-Rule" id="MF_02065"/>
    </source>
</evidence>
<dbReference type="EMBL" id="JACIDS010000002">
    <property type="protein sequence ID" value="MBB3930879.1"/>
    <property type="molecule type" value="Genomic_DNA"/>
</dbReference>
<reference evidence="9 10" key="1">
    <citation type="submission" date="2020-08" db="EMBL/GenBank/DDBJ databases">
        <title>Genomic Encyclopedia of Type Strains, Phase IV (KMG-IV): sequencing the most valuable type-strain genomes for metagenomic binning, comparative biology and taxonomic classification.</title>
        <authorList>
            <person name="Goeker M."/>
        </authorList>
    </citation>
    <scope>NUCLEOTIDE SEQUENCE [LARGE SCALE GENOMIC DNA]</scope>
    <source>
        <strain evidence="9 10">DSM 25966</strain>
    </source>
</reference>
<evidence type="ECO:0000256" key="4">
    <source>
        <dbReference type="ARBA" id="ARBA00023136"/>
    </source>
</evidence>
<feature type="site" description="Important for catalytic activity" evidence="7">
    <location>
        <position position="258"/>
    </location>
</feature>
<dbReference type="Proteomes" id="UP000553963">
    <property type="component" value="Unassembled WGS sequence"/>
</dbReference>
<dbReference type="PANTHER" id="PTHR30518">
    <property type="entry name" value="ENDOLYTIC MUREIN TRANSGLYCOSYLASE"/>
    <property type="match status" value="1"/>
</dbReference>
<evidence type="ECO:0000256" key="1">
    <source>
        <dbReference type="ARBA" id="ARBA00022475"/>
    </source>
</evidence>
<comment type="caution">
    <text evidence="9">The sequence shown here is derived from an EMBL/GenBank/DDBJ whole genome shotgun (WGS) entry which is preliminary data.</text>
</comment>
<proteinExistence type="inferred from homology"/>
<evidence type="ECO:0000256" key="3">
    <source>
        <dbReference type="ARBA" id="ARBA00022989"/>
    </source>
</evidence>
<dbReference type="Pfam" id="PF02618">
    <property type="entry name" value="YceG"/>
    <property type="match status" value="1"/>
</dbReference>
<dbReference type="AlphaFoldDB" id="A0A840AKN2"/>
<dbReference type="RefSeq" id="WP_183398492.1">
    <property type="nucleotide sequence ID" value="NZ_JACIDS010000002.1"/>
</dbReference>
<keyword evidence="4 7" id="KW-0472">Membrane</keyword>
<comment type="subcellular location">
    <subcellularLocation>
        <location evidence="7">Cell inner membrane</location>
        <topology evidence="7">Single-pass membrane protein</topology>
    </subcellularLocation>
</comment>
<dbReference type="Gene3D" id="3.30.1490.480">
    <property type="entry name" value="Endolytic murein transglycosylase"/>
    <property type="match status" value="1"/>
</dbReference>
<dbReference type="PANTHER" id="PTHR30518:SF2">
    <property type="entry name" value="ENDOLYTIC MUREIN TRANSGLYCOSYLASE"/>
    <property type="match status" value="1"/>
</dbReference>
<keyword evidence="2 7" id="KW-0812">Transmembrane</keyword>
<name>A0A840AKN2_9HYPH</name>
<evidence type="ECO:0000256" key="6">
    <source>
        <dbReference type="ARBA" id="ARBA00023316"/>
    </source>
</evidence>
<keyword evidence="1 7" id="KW-1003">Cell membrane</keyword>
<sequence length="452" mass="48563">MNDSSLPDGAAQKNVTDDVRAPDVGQRINPRSPGETLRPERLPPPPTRSKQARHPLVIVMNFAMTIIVVGVLGVAGVFFFGKMRFEERSHFDQPRTVSIDRGMGLSTIAETLHERGLISSKWIFIAGVRAARVQDDLKAGEYLIPAHSSMREIMNELVSGKSIVYSVTIPEGLTSQQIVDRLNADPVLIGAVAEVPAEGTLLPDTYRYTRGDSRQNIIDRMIRERDRVLTAVWNSRDKDLPIETQDQLVTLASIVEKETGMADERSRVAAVFINRIKQNMRLQSDPTVIYGVYGGAGLPSGASITKADLDAENDYNTYKIAGLPKGPIANPGKASLAAVANPSRTKDLYFVADGTGGHSFSETYQEHRKNVARYRQVLAKQKADGTATAALAGGPGDALDEDPAAAGQDPAAESPADATDGSAANDTAGYDVPAKPEPSPGTPTPKRKPNAG</sequence>
<feature type="region of interest" description="Disordered" evidence="8">
    <location>
        <begin position="386"/>
        <end position="452"/>
    </location>
</feature>
<organism evidence="9 10">
    <name type="scientific">Kaistia hirudinis</name>
    <dbReference type="NCBI Taxonomy" id="1293440"/>
    <lineage>
        <taxon>Bacteria</taxon>
        <taxon>Pseudomonadati</taxon>
        <taxon>Pseudomonadota</taxon>
        <taxon>Alphaproteobacteria</taxon>
        <taxon>Hyphomicrobiales</taxon>
        <taxon>Kaistiaceae</taxon>
        <taxon>Kaistia</taxon>
    </lineage>
</organism>
<evidence type="ECO:0000256" key="2">
    <source>
        <dbReference type="ARBA" id="ARBA00022692"/>
    </source>
</evidence>
<dbReference type="InterPro" id="IPR003770">
    <property type="entry name" value="MLTG-like"/>
</dbReference>
<comment type="function">
    <text evidence="7">Functions as a peptidoglycan terminase that cleaves nascent peptidoglycan strands endolytically to terminate their elongation.</text>
</comment>
<dbReference type="EC" id="4.2.2.29" evidence="7"/>
<feature type="region of interest" description="Disordered" evidence="8">
    <location>
        <begin position="1"/>
        <end position="50"/>
    </location>
</feature>
<comment type="similarity">
    <text evidence="7">Belongs to the transglycosylase MltG family.</text>
</comment>
<dbReference type="CDD" id="cd08010">
    <property type="entry name" value="MltG_like"/>
    <property type="match status" value="1"/>
</dbReference>
<keyword evidence="5 7" id="KW-0456">Lyase</keyword>
<evidence type="ECO:0000256" key="5">
    <source>
        <dbReference type="ARBA" id="ARBA00023239"/>
    </source>
</evidence>